<feature type="domain" description="Helicase ATP-binding" evidence="5">
    <location>
        <begin position="439"/>
        <end position="620"/>
    </location>
</feature>
<evidence type="ECO:0000256" key="3">
    <source>
        <dbReference type="SAM" id="MobiDB-lite"/>
    </source>
</evidence>
<dbReference type="GO" id="GO:0003676">
    <property type="term" value="F:nucleic acid binding"/>
    <property type="evidence" value="ECO:0007669"/>
    <property type="project" value="InterPro"/>
</dbReference>
<dbReference type="Pfam" id="PF00270">
    <property type="entry name" value="DEAD"/>
    <property type="match status" value="1"/>
</dbReference>
<dbReference type="InterPro" id="IPR029071">
    <property type="entry name" value="Ubiquitin-like_domsf"/>
</dbReference>
<proteinExistence type="predicted"/>
<accession>A0A7I8IHQ5</accession>
<dbReference type="GO" id="GO:0005524">
    <property type="term" value="F:ATP binding"/>
    <property type="evidence" value="ECO:0007669"/>
    <property type="project" value="UniProtKB-KW"/>
</dbReference>
<dbReference type="PANTHER" id="PTHR47957">
    <property type="entry name" value="ATP-DEPENDENT HELICASE HRQ1"/>
    <property type="match status" value="1"/>
</dbReference>
<dbReference type="CDD" id="cd17923">
    <property type="entry name" value="DEXHc_Hrq1-like"/>
    <property type="match status" value="1"/>
</dbReference>
<gene>
    <name evidence="7" type="ORF">SI7747_03003792</name>
</gene>
<dbReference type="CDD" id="cd17039">
    <property type="entry name" value="Ubl_ubiquitin_like"/>
    <property type="match status" value="1"/>
</dbReference>
<dbReference type="GO" id="GO:0005634">
    <property type="term" value="C:nucleus"/>
    <property type="evidence" value="ECO:0007669"/>
    <property type="project" value="TreeGrafter"/>
</dbReference>
<keyword evidence="8" id="KW-1185">Reference proteome</keyword>
<feature type="region of interest" description="Disordered" evidence="3">
    <location>
        <begin position="83"/>
        <end position="103"/>
    </location>
</feature>
<name>A0A7I8IHQ5_SPIIN</name>
<dbReference type="Gene3D" id="3.40.50.300">
    <property type="entry name" value="P-loop containing nucleotide triphosphate hydrolases"/>
    <property type="match status" value="2"/>
</dbReference>
<dbReference type="PROSITE" id="PS50053">
    <property type="entry name" value="UBIQUITIN_2"/>
    <property type="match status" value="1"/>
</dbReference>
<dbReference type="AlphaFoldDB" id="A0A7I8IHQ5"/>
<dbReference type="GO" id="GO:0006289">
    <property type="term" value="P:nucleotide-excision repair"/>
    <property type="evidence" value="ECO:0007669"/>
    <property type="project" value="TreeGrafter"/>
</dbReference>
<keyword evidence="2" id="KW-0067">ATP-binding</keyword>
<sequence>MEEERAVEVRGLDGSSTVVRISPEGTVEDLKAILKESFPPAKESLNFRLFYKGAQLRTGSSIRSHLIEQGEFVVLVPFAKRTTECQPPESPSGGSAKTSKWWNQAETSADADSAWLDMMEDLRSLSDAPDASPLGNVVLEGSMSHGRGGGGSSPATKSNRGSLIQTAESVFFFEEFYRSSLEAGLCMCPVWLKRLVKCFSFLNAAHGILLMQRRCIEWKCLRQALEQPGVLQIEDISISDVEHLLNFCPEVVMLGNKKTFLSKSRDAVVILDCADELDVHSMRKSNSRIHSSHASTIFAREKRENAFKDVLLTLIRLALERTTSGSMMSFSLSLEDLIASKERRDLLEGSTLRVVKKKSLASESHEECLCRGTTSLQPLEMVEHLQRGLGIHGQIVHVEEFPAKAAVYAELPSDLSENTKAALRRIGISRLYSHQADAIRSSLSGKNIVIATSTSSGKSLCYNIPVFEELNRNASSCALYLFPTKALAQDQLRALWEMTRGLGESLDIGVYDGDTPQNDRTFIRNNARLLITNPDMLHVSILPFHGQFKRILSNLRFIVIDEAHAYKGAFGCHTSLILRRLCRICSHVYGRDPSFVFCTATSANPQEHAMELANLQDLELISNDGSPCGPKLFLLWNPPVCIPSLCSQQESLIRGSKKNKFLEKEEIGRRSSPIYEVSCLLAEMVQHGLRCIAFCKSRKLCELILCYVRKILGEVSSDLVDLVSVYRAGYTAKQDRRNIEKDLFGGKLRGIAATNALELGIDVGHIDATLHLGFPGSVASFWQQAGRSGRRLQPSLSIYVAFEGPLDQYFMKFPKKLFGNPIENCQVDACNSQALEQHITCAALEHPLCMEFDEKYFGNGLRNAVVALKSRKRPSLAISIRAIETEKYTIVDMLSNETLEEIEESKAFFQVYDGAVYINQGITYLVKALDLSRKMAFCQKADLKYYTKARDYTDVHVYGGDHAYPPEVSDTQSARATARSHPCRVTTNWFGFHCIRRGATGSSTRSTFLSRHTHTSQRWPLAVWIRVPRSIRASVEARNLSFRAGKHAASHASSTWHLCKSCTSFSRRLDL</sequence>
<dbReference type="EMBL" id="LR743590">
    <property type="protein sequence ID" value="CAA2617628.1"/>
    <property type="molecule type" value="Genomic_DNA"/>
</dbReference>
<feature type="domain" description="Ubiquitin-like" evidence="4">
    <location>
        <begin position="5"/>
        <end position="76"/>
    </location>
</feature>
<dbReference type="InterPro" id="IPR011545">
    <property type="entry name" value="DEAD/DEAH_box_helicase_dom"/>
</dbReference>
<dbReference type="PANTHER" id="PTHR47957:SF3">
    <property type="entry name" value="ATP-DEPENDENT HELICASE HRQ1"/>
    <property type="match status" value="1"/>
</dbReference>
<evidence type="ECO:0000259" key="5">
    <source>
        <dbReference type="PROSITE" id="PS51192"/>
    </source>
</evidence>
<dbReference type="SUPFAM" id="SSF54236">
    <property type="entry name" value="Ubiquitin-like"/>
    <property type="match status" value="1"/>
</dbReference>
<evidence type="ECO:0000259" key="6">
    <source>
        <dbReference type="PROSITE" id="PS51194"/>
    </source>
</evidence>
<dbReference type="PROSITE" id="PS51192">
    <property type="entry name" value="HELICASE_ATP_BIND_1"/>
    <property type="match status" value="1"/>
</dbReference>
<evidence type="ECO:0000259" key="4">
    <source>
        <dbReference type="PROSITE" id="PS50053"/>
    </source>
</evidence>
<dbReference type="SMART" id="SM00487">
    <property type="entry name" value="DEXDc"/>
    <property type="match status" value="1"/>
</dbReference>
<evidence type="ECO:0000313" key="8">
    <source>
        <dbReference type="Proteomes" id="UP001189122"/>
    </source>
</evidence>
<dbReference type="Proteomes" id="UP001189122">
    <property type="component" value="Unassembled WGS sequence"/>
</dbReference>
<evidence type="ECO:0000256" key="1">
    <source>
        <dbReference type="ARBA" id="ARBA00022741"/>
    </source>
</evidence>
<protein>
    <submittedName>
        <fullName evidence="7">Uncharacterized protein</fullName>
    </submittedName>
</protein>
<dbReference type="InterPro" id="IPR000626">
    <property type="entry name" value="Ubiquitin-like_dom"/>
</dbReference>
<dbReference type="CDD" id="cd18797">
    <property type="entry name" value="SF2_C_Hrq"/>
    <property type="match status" value="1"/>
</dbReference>
<dbReference type="InterPro" id="IPR014001">
    <property type="entry name" value="Helicase_ATP-bd"/>
</dbReference>
<dbReference type="SMART" id="SM00490">
    <property type="entry name" value="HELICc"/>
    <property type="match status" value="1"/>
</dbReference>
<feature type="domain" description="Helicase C-terminal" evidence="6">
    <location>
        <begin position="683"/>
        <end position="838"/>
    </location>
</feature>
<evidence type="ECO:0000313" key="7">
    <source>
        <dbReference type="EMBL" id="CAA2617628.1"/>
    </source>
</evidence>
<dbReference type="EMBL" id="CACRZD030000003">
    <property type="protein sequence ID" value="CAA6657324.1"/>
    <property type="molecule type" value="Genomic_DNA"/>
</dbReference>
<dbReference type="InterPro" id="IPR027417">
    <property type="entry name" value="P-loop_NTPase"/>
</dbReference>
<reference evidence="7 8" key="1">
    <citation type="submission" date="2019-12" db="EMBL/GenBank/DDBJ databases">
        <authorList>
            <person name="Scholz U."/>
            <person name="Mascher M."/>
            <person name="Fiebig A."/>
        </authorList>
    </citation>
    <scope>NUCLEOTIDE SEQUENCE</scope>
</reference>
<dbReference type="PROSITE" id="PS51194">
    <property type="entry name" value="HELICASE_CTER"/>
    <property type="match status" value="1"/>
</dbReference>
<dbReference type="Gene3D" id="3.10.20.90">
    <property type="entry name" value="Phosphatidylinositol 3-kinase Catalytic Subunit, Chain A, domain 1"/>
    <property type="match status" value="1"/>
</dbReference>
<evidence type="ECO:0000256" key="2">
    <source>
        <dbReference type="ARBA" id="ARBA00022840"/>
    </source>
</evidence>
<dbReference type="Pfam" id="PF22982">
    <property type="entry name" value="WHD_HRQ1"/>
    <property type="match status" value="1"/>
</dbReference>
<organism evidence="7">
    <name type="scientific">Spirodela intermedia</name>
    <name type="common">Intermediate duckweed</name>
    <dbReference type="NCBI Taxonomy" id="51605"/>
    <lineage>
        <taxon>Eukaryota</taxon>
        <taxon>Viridiplantae</taxon>
        <taxon>Streptophyta</taxon>
        <taxon>Embryophyta</taxon>
        <taxon>Tracheophyta</taxon>
        <taxon>Spermatophyta</taxon>
        <taxon>Magnoliopsida</taxon>
        <taxon>Liliopsida</taxon>
        <taxon>Araceae</taxon>
        <taxon>Lemnoideae</taxon>
        <taxon>Spirodela</taxon>
    </lineage>
</organism>
<keyword evidence="1" id="KW-0547">Nucleotide-binding</keyword>
<feature type="compositionally biased region" description="Polar residues" evidence="3">
    <location>
        <begin position="92"/>
        <end position="103"/>
    </location>
</feature>
<dbReference type="Pfam" id="PF00271">
    <property type="entry name" value="Helicase_C"/>
    <property type="match status" value="1"/>
</dbReference>
<dbReference type="GO" id="GO:0043138">
    <property type="term" value="F:3'-5' DNA helicase activity"/>
    <property type="evidence" value="ECO:0007669"/>
    <property type="project" value="TreeGrafter"/>
</dbReference>
<dbReference type="Pfam" id="PF00240">
    <property type="entry name" value="ubiquitin"/>
    <property type="match status" value="1"/>
</dbReference>
<dbReference type="InterPro" id="IPR055227">
    <property type="entry name" value="HRQ1_WHD"/>
</dbReference>
<dbReference type="InterPro" id="IPR001650">
    <property type="entry name" value="Helicase_C-like"/>
</dbReference>
<dbReference type="SUPFAM" id="SSF52540">
    <property type="entry name" value="P-loop containing nucleoside triphosphate hydrolases"/>
    <property type="match status" value="1"/>
</dbReference>
<dbReference type="GO" id="GO:0036297">
    <property type="term" value="P:interstrand cross-link repair"/>
    <property type="evidence" value="ECO:0007669"/>
    <property type="project" value="TreeGrafter"/>
</dbReference>